<feature type="transmembrane region" description="Helical" evidence="1">
    <location>
        <begin position="100"/>
        <end position="119"/>
    </location>
</feature>
<dbReference type="EMBL" id="MHMG01000044">
    <property type="protein sequence ID" value="OGZ22479.1"/>
    <property type="molecule type" value="Genomic_DNA"/>
</dbReference>
<keyword evidence="1" id="KW-1133">Transmembrane helix</keyword>
<feature type="transmembrane region" description="Helical" evidence="1">
    <location>
        <begin position="38"/>
        <end position="60"/>
    </location>
</feature>
<protein>
    <submittedName>
        <fullName evidence="2">Uncharacterized protein</fullName>
    </submittedName>
</protein>
<keyword evidence="1" id="KW-0472">Membrane</keyword>
<evidence type="ECO:0000313" key="3">
    <source>
        <dbReference type="Proteomes" id="UP000176406"/>
    </source>
</evidence>
<name>A0A1G2E9T9_9BACT</name>
<feature type="transmembrane region" description="Helical" evidence="1">
    <location>
        <begin position="173"/>
        <end position="191"/>
    </location>
</feature>
<proteinExistence type="predicted"/>
<feature type="transmembrane region" description="Helical" evidence="1">
    <location>
        <begin position="66"/>
        <end position="88"/>
    </location>
</feature>
<organism evidence="2 3">
    <name type="scientific">Candidatus Nealsonbacteria bacterium RIFCSPLOWO2_01_FULL_41_9</name>
    <dbReference type="NCBI Taxonomy" id="1801671"/>
    <lineage>
        <taxon>Bacteria</taxon>
        <taxon>Candidatus Nealsoniibacteriota</taxon>
    </lineage>
</organism>
<evidence type="ECO:0000313" key="2">
    <source>
        <dbReference type="EMBL" id="OGZ22479.1"/>
    </source>
</evidence>
<feature type="transmembrane region" description="Helical" evidence="1">
    <location>
        <begin position="197"/>
        <end position="223"/>
    </location>
</feature>
<gene>
    <name evidence="2" type="ORF">A3A08_01160</name>
</gene>
<comment type="caution">
    <text evidence="2">The sequence shown here is derived from an EMBL/GenBank/DDBJ whole genome shotgun (WGS) entry which is preliminary data.</text>
</comment>
<feature type="transmembrane region" description="Helical" evidence="1">
    <location>
        <begin position="6"/>
        <end position="26"/>
    </location>
</feature>
<reference evidence="2 3" key="1">
    <citation type="journal article" date="2016" name="Nat. Commun.">
        <title>Thousands of microbial genomes shed light on interconnected biogeochemical processes in an aquifer system.</title>
        <authorList>
            <person name="Anantharaman K."/>
            <person name="Brown C.T."/>
            <person name="Hug L.A."/>
            <person name="Sharon I."/>
            <person name="Castelle C.J."/>
            <person name="Probst A.J."/>
            <person name="Thomas B.C."/>
            <person name="Singh A."/>
            <person name="Wilkins M.J."/>
            <person name="Karaoz U."/>
            <person name="Brodie E.L."/>
            <person name="Williams K.H."/>
            <person name="Hubbard S.S."/>
            <person name="Banfield J.F."/>
        </authorList>
    </citation>
    <scope>NUCLEOTIDE SEQUENCE [LARGE SCALE GENOMIC DNA]</scope>
</reference>
<feature type="transmembrane region" description="Helical" evidence="1">
    <location>
        <begin position="142"/>
        <end position="161"/>
    </location>
</feature>
<keyword evidence="1" id="KW-0812">Transmembrane</keyword>
<dbReference type="Proteomes" id="UP000176406">
    <property type="component" value="Unassembled WGS sequence"/>
</dbReference>
<evidence type="ECO:0000256" key="1">
    <source>
        <dbReference type="SAM" id="Phobius"/>
    </source>
</evidence>
<accession>A0A1G2E9T9</accession>
<sequence>MTYSITGFVYLYGFLAFAFLSYRFYLNWQREKTTVSKGFFLFMSIMSLMFIVTAIGGLFFADSPGVLKFVEICVVFIQSSAAAVLGYLIPYMKIPKISPWLGFLMIFLSGLVATFLSAITDERPFLEPNGVINWNIGPHNEILRPLIFLGVIMPIGIILIRQGMALKDKEAKIKAIGLGFAFLTGVFTGILDFTLKSFFHFGASSVDISVVILATTMLTLIVLTQKSRKEKIMKILEE</sequence>
<dbReference type="AlphaFoldDB" id="A0A1G2E9T9"/>